<dbReference type="PROSITE" id="PS50837">
    <property type="entry name" value="NACHT"/>
    <property type="match status" value="1"/>
</dbReference>
<dbReference type="Gene3D" id="3.90.1580.10">
    <property type="entry name" value="paralog of FGE (formylglycine-generating enzyme)"/>
    <property type="match status" value="2"/>
</dbReference>
<protein>
    <submittedName>
        <fullName evidence="3">Serine/threonine-protein kinase pkn1</fullName>
        <ecNumber evidence="3">2.7.11.1</ecNumber>
    </submittedName>
</protein>
<dbReference type="InterPro" id="IPR051043">
    <property type="entry name" value="Sulfatase_Mod_Factor_Kinase"/>
</dbReference>
<sequence length="1043" mass="118484">MLENNPELQSVQKLEESANSRRRAREKRVQKIIKYLGLSGSSIGISGTVGLLVAGNPKAASVAGLLTIAVMLLAITYKFASGVTNRVLDLIEEELENIEEPLARWIVNQLKAFVLGLWWKLNPKFQREYYQSVVDTFRELKIEGFNIGLPVLDLENVFVSLRVATGIPERIHGAMISSYKDSKSQEIWDFLSQSTKKNFQAYRRLAVIGPPGSGKTTLLRHLTLTYAKKQHQKYKAPKLIPMLLYLRDIRHLIVGEQPPSLPKLIRDHIKNLPAPEPLNPPPHWIEDQLKIGKCLVMLDGLDEVADPLQREQVGQWVNRQMEVYHQTHFILTSRPYGYLSAPVEQVGTVLEVLSFNSEQVKQFIQSWYLQTEIMSRAGRDTPAVRSEAQNHADDLIERILDNRAIADMAKNPLLVTMIATVHYCGSALPGRRVELYQRICDLLLGSRQEAKKIKTSLTAEQNKSVLQVLALALMQLKTREFSPAQGQKLIQAELKKVAGSTLTPEQFLKQIKEVSGLLVERELGIYEFAHLSFQEYLAAAQVKELQQDKILIENIQYTWWAETIRLYAAQSDATNLIKKVIENPTVNSLILALDCLQESLKVEPDIRQQLEEMLEAGLESSDPKIAELAAEVRLLRRLNNLLEIDENLEIDRHYITCAEYQLFVNEELSAGDRFQAGSAKRPITGISWENALGFCAWLSSKAQSKAVGNDENLGVYYRLPTATEVQNYFAREHPQLGCWKLGESDDGEKGLRVVKTQIPSLFEFDIVTINAQGQEIQRKCRHSQYFTEDLGNDVTLEVIYIPSGNFLMGSPEREGSDNEKLQYKVNVPPFFMGKYPITQAQWKAIASRTHLKVERDLDLNPAYFKDRPDSDRRPVEQVNWYDAIEFCARLSKLTGGEYRLPSEAEWEYACRAGTTTPFYFGETIMGELANYNASNTYAEEAKGEYREETTPVGQFPPNAFGLYDMHGNVLEWCADTWHDNYDGAPRDGSVWTENGDDNRSLLRGGSWYFNPLYCRSAYRNFNTRRDLNSNFGFRVVCGAGRTL</sequence>
<evidence type="ECO:0000313" key="3">
    <source>
        <dbReference type="EMBL" id="GCE59808.1"/>
    </source>
</evidence>
<feature type="transmembrane region" description="Helical" evidence="1">
    <location>
        <begin position="59"/>
        <end position="80"/>
    </location>
</feature>
<feature type="transmembrane region" description="Helical" evidence="1">
    <location>
        <begin position="32"/>
        <end position="53"/>
    </location>
</feature>
<dbReference type="PANTHER" id="PTHR23150:SF19">
    <property type="entry name" value="FORMYLGLYCINE-GENERATING ENZYME"/>
    <property type="match status" value="1"/>
</dbReference>
<evidence type="ECO:0000256" key="1">
    <source>
        <dbReference type="SAM" id="Phobius"/>
    </source>
</evidence>
<dbReference type="Pfam" id="PF03781">
    <property type="entry name" value="FGE-sulfatase"/>
    <property type="match status" value="1"/>
</dbReference>
<gene>
    <name evidence="3" type="primary">pkn1_3</name>
    <name evidence="3" type="ORF">MiAbB_01727</name>
</gene>
<dbReference type="SMART" id="SM00382">
    <property type="entry name" value="AAA"/>
    <property type="match status" value="1"/>
</dbReference>
<feature type="domain" description="NACHT" evidence="2">
    <location>
        <begin position="203"/>
        <end position="335"/>
    </location>
</feature>
<dbReference type="InterPro" id="IPR005532">
    <property type="entry name" value="SUMF_dom"/>
</dbReference>
<dbReference type="GO" id="GO:0120147">
    <property type="term" value="F:formylglycine-generating oxidase activity"/>
    <property type="evidence" value="ECO:0007669"/>
    <property type="project" value="TreeGrafter"/>
</dbReference>
<keyword evidence="3" id="KW-0418">Kinase</keyword>
<dbReference type="GO" id="GO:0004674">
    <property type="term" value="F:protein serine/threonine kinase activity"/>
    <property type="evidence" value="ECO:0007669"/>
    <property type="project" value="UniProtKB-EC"/>
</dbReference>
<dbReference type="InterPro" id="IPR042095">
    <property type="entry name" value="SUMF_sf"/>
</dbReference>
<keyword evidence="3" id="KW-0808">Transferase</keyword>
<dbReference type="EC" id="2.7.11.1" evidence="3"/>
<dbReference type="InterPro" id="IPR027417">
    <property type="entry name" value="P-loop_NTPase"/>
</dbReference>
<dbReference type="EMBL" id="BIFY01000022">
    <property type="protein sequence ID" value="GCE59808.1"/>
    <property type="molecule type" value="Genomic_DNA"/>
</dbReference>
<accession>A0A402DCB3</accession>
<dbReference type="Gene3D" id="3.40.50.300">
    <property type="entry name" value="P-loop containing nucleotide triphosphate hydrolases"/>
    <property type="match status" value="1"/>
</dbReference>
<dbReference type="InterPro" id="IPR016187">
    <property type="entry name" value="CTDL_fold"/>
</dbReference>
<evidence type="ECO:0000313" key="4">
    <source>
        <dbReference type="Proteomes" id="UP000289660"/>
    </source>
</evidence>
<dbReference type="PANTHER" id="PTHR23150">
    <property type="entry name" value="SULFATASE MODIFYING FACTOR 1, 2"/>
    <property type="match status" value="1"/>
</dbReference>
<dbReference type="SUPFAM" id="SSF56436">
    <property type="entry name" value="C-type lectin-like"/>
    <property type="match status" value="2"/>
</dbReference>
<dbReference type="AlphaFoldDB" id="A0A402DCB3"/>
<dbReference type="InterPro" id="IPR007111">
    <property type="entry name" value="NACHT_NTPase"/>
</dbReference>
<dbReference type="SUPFAM" id="SSF52540">
    <property type="entry name" value="P-loop containing nucleoside triphosphate hydrolases"/>
    <property type="match status" value="1"/>
</dbReference>
<proteinExistence type="predicted"/>
<keyword evidence="1" id="KW-0472">Membrane</keyword>
<name>A0A402DCB3_MICAE</name>
<comment type="caution">
    <text evidence="3">The sequence shown here is derived from an EMBL/GenBank/DDBJ whole genome shotgun (WGS) entry which is preliminary data.</text>
</comment>
<keyword evidence="1" id="KW-1133">Transmembrane helix</keyword>
<reference evidence="4" key="1">
    <citation type="submission" date="2018-12" db="EMBL/GenBank/DDBJ databases">
        <title>Genome sequence of Microcystis aeruginosa NIES-4285.</title>
        <authorList>
            <person name="Tanabe Y."/>
        </authorList>
    </citation>
    <scope>NUCLEOTIDE SEQUENCE [LARGE SCALE GENOMIC DNA]</scope>
    <source>
        <strain evidence="4">NIES-4285</strain>
    </source>
</reference>
<dbReference type="InterPro" id="IPR003593">
    <property type="entry name" value="AAA+_ATPase"/>
</dbReference>
<evidence type="ECO:0000259" key="2">
    <source>
        <dbReference type="PROSITE" id="PS50837"/>
    </source>
</evidence>
<dbReference type="Proteomes" id="UP000289660">
    <property type="component" value="Unassembled WGS sequence"/>
</dbReference>
<keyword evidence="1" id="KW-0812">Transmembrane</keyword>
<feature type="transmembrane region" description="Helical" evidence="1">
    <location>
        <begin position="101"/>
        <end position="119"/>
    </location>
</feature>
<dbReference type="Pfam" id="PF05729">
    <property type="entry name" value="NACHT"/>
    <property type="match status" value="1"/>
</dbReference>
<organism evidence="3 4">
    <name type="scientific">Microcystis aeruginosa NIES-4285</name>
    <dbReference type="NCBI Taxonomy" id="2497681"/>
    <lineage>
        <taxon>Bacteria</taxon>
        <taxon>Bacillati</taxon>
        <taxon>Cyanobacteriota</taxon>
        <taxon>Cyanophyceae</taxon>
        <taxon>Oscillatoriophycideae</taxon>
        <taxon>Chroococcales</taxon>
        <taxon>Microcystaceae</taxon>
        <taxon>Microcystis</taxon>
    </lineage>
</organism>